<dbReference type="GO" id="GO:0006412">
    <property type="term" value="P:translation"/>
    <property type="evidence" value="ECO:0007669"/>
    <property type="project" value="UniProtKB-UniRule"/>
</dbReference>
<dbReference type="NCBIfam" id="NF006477">
    <property type="entry name" value="PRK08881.1"/>
    <property type="match status" value="1"/>
</dbReference>
<protein>
    <recommendedName>
        <fullName evidence="5 7">Small ribosomal subunit protein uS14</fullName>
    </recommendedName>
</protein>
<accession>A0A011MW19</accession>
<dbReference type="GO" id="GO:0015935">
    <property type="term" value="C:small ribosomal subunit"/>
    <property type="evidence" value="ECO:0007669"/>
    <property type="project" value="TreeGrafter"/>
</dbReference>
<dbReference type="Pfam" id="PF00253">
    <property type="entry name" value="Ribosomal_S14"/>
    <property type="match status" value="1"/>
</dbReference>
<sequence length="101" mass="11629">MAKIAVINRGEKRRKVVKKYATKRAELLAVIADQSRSIEDRFDARLKMQALPRNASPVRLRNRCQLTGRPRGVFRKFGLARGKLREFFMQGEVPGMVKASW</sequence>
<dbReference type="Proteomes" id="UP000020218">
    <property type="component" value="Unassembled WGS sequence"/>
</dbReference>
<evidence type="ECO:0000256" key="6">
    <source>
        <dbReference type="ARBA" id="ARBA00047110"/>
    </source>
</evidence>
<dbReference type="Gene3D" id="1.10.287.1480">
    <property type="match status" value="1"/>
</dbReference>
<comment type="caution">
    <text evidence="8">The sequence shown here is derived from an EMBL/GenBank/DDBJ whole genome shotgun (WGS) entry which is preliminary data.</text>
</comment>
<keyword evidence="3 7" id="KW-0689">Ribosomal protein</keyword>
<dbReference type="FunFam" id="1.10.287.1480:FF:000001">
    <property type="entry name" value="30S ribosomal protein S14"/>
    <property type="match status" value="1"/>
</dbReference>
<evidence type="ECO:0000256" key="4">
    <source>
        <dbReference type="ARBA" id="ARBA00023274"/>
    </source>
</evidence>
<keyword evidence="4 7" id="KW-0687">Ribonucleoprotein</keyword>
<dbReference type="PANTHER" id="PTHR19836">
    <property type="entry name" value="30S RIBOSOMAL PROTEIN S14"/>
    <property type="match status" value="1"/>
</dbReference>
<evidence type="ECO:0000256" key="2">
    <source>
        <dbReference type="ARBA" id="ARBA00009083"/>
    </source>
</evidence>
<proteinExistence type="inferred from homology"/>
<dbReference type="STRING" id="1454001.AW08_02379"/>
<gene>
    <name evidence="7 8" type="primary">rpsN</name>
    <name evidence="8" type="ORF">AW08_02379</name>
</gene>
<keyword evidence="7" id="KW-0699">rRNA-binding</keyword>
<evidence type="ECO:0000256" key="3">
    <source>
        <dbReference type="ARBA" id="ARBA00022980"/>
    </source>
</evidence>
<evidence type="ECO:0000256" key="1">
    <source>
        <dbReference type="ARBA" id="ARBA00003686"/>
    </source>
</evidence>
<comment type="subunit">
    <text evidence="6 7">Part of the 30S ribosomal subunit. Contacts proteins S3 and S10.</text>
</comment>
<evidence type="ECO:0000256" key="7">
    <source>
        <dbReference type="HAMAP-Rule" id="MF_00537"/>
    </source>
</evidence>
<comment type="similarity">
    <text evidence="2 7">Belongs to the universal ribosomal protein uS14 family.</text>
</comment>
<dbReference type="PATRIC" id="fig|1454001.3.peg.2425"/>
<dbReference type="AlphaFoldDB" id="A0A011MW19"/>
<name>A0A011MW19_9PROT</name>
<evidence type="ECO:0000313" key="9">
    <source>
        <dbReference type="Proteomes" id="UP000020218"/>
    </source>
</evidence>
<dbReference type="GO" id="GO:0005737">
    <property type="term" value="C:cytoplasm"/>
    <property type="evidence" value="ECO:0007669"/>
    <property type="project" value="UniProtKB-ARBA"/>
</dbReference>
<dbReference type="SUPFAM" id="SSF57716">
    <property type="entry name" value="Glucocorticoid receptor-like (DNA-binding domain)"/>
    <property type="match status" value="1"/>
</dbReference>
<comment type="function">
    <text evidence="1 7">Binds 16S rRNA, required for the assembly of 30S particles and may also be responsible for determining the conformation of the 16S rRNA at the A site.</text>
</comment>
<dbReference type="InterPro" id="IPR023036">
    <property type="entry name" value="Ribosomal_uS14_bac/plastid"/>
</dbReference>
<dbReference type="GO" id="GO:0003735">
    <property type="term" value="F:structural constituent of ribosome"/>
    <property type="evidence" value="ECO:0007669"/>
    <property type="project" value="InterPro"/>
</dbReference>
<dbReference type="EMBL" id="JFAX01000013">
    <property type="protein sequence ID" value="EXI66796.1"/>
    <property type="molecule type" value="Genomic_DNA"/>
</dbReference>
<evidence type="ECO:0000256" key="5">
    <source>
        <dbReference type="ARBA" id="ARBA00035167"/>
    </source>
</evidence>
<keyword evidence="9" id="KW-1185">Reference proteome</keyword>
<dbReference type="PANTHER" id="PTHR19836:SF19">
    <property type="entry name" value="SMALL RIBOSOMAL SUBUNIT PROTEIN US14M"/>
    <property type="match status" value="1"/>
</dbReference>
<keyword evidence="7" id="KW-0694">RNA-binding</keyword>
<evidence type="ECO:0000313" key="8">
    <source>
        <dbReference type="EMBL" id="EXI66796.1"/>
    </source>
</evidence>
<dbReference type="GO" id="GO:0019843">
    <property type="term" value="F:rRNA binding"/>
    <property type="evidence" value="ECO:0007669"/>
    <property type="project" value="UniProtKB-UniRule"/>
</dbReference>
<dbReference type="InterPro" id="IPR001209">
    <property type="entry name" value="Ribosomal_uS14"/>
</dbReference>
<organism evidence="8 9">
    <name type="scientific">Candidatus Accumulibacter adjunctus</name>
    <dbReference type="NCBI Taxonomy" id="1454001"/>
    <lineage>
        <taxon>Bacteria</taxon>
        <taxon>Pseudomonadati</taxon>
        <taxon>Pseudomonadota</taxon>
        <taxon>Betaproteobacteria</taxon>
        <taxon>Candidatus Accumulibacter</taxon>
    </lineage>
</organism>
<reference evidence="8" key="1">
    <citation type="submission" date="2014-02" db="EMBL/GenBank/DDBJ databases">
        <title>Expanding our view of genomic diversity in Candidatus Accumulibacter clades.</title>
        <authorList>
            <person name="Skennerton C.T."/>
            <person name="Barr J.J."/>
            <person name="Slater F.R."/>
            <person name="Bond P.L."/>
            <person name="Tyson G.W."/>
        </authorList>
    </citation>
    <scope>NUCLEOTIDE SEQUENCE [LARGE SCALE GENOMIC DNA]</scope>
</reference>
<dbReference type="HAMAP" id="MF_00537">
    <property type="entry name" value="Ribosomal_uS14_1"/>
    <property type="match status" value="1"/>
</dbReference>